<feature type="region of interest" description="Disordered" evidence="1">
    <location>
        <begin position="270"/>
        <end position="300"/>
    </location>
</feature>
<dbReference type="AlphaFoldDB" id="A0A9Q1ING6"/>
<feature type="compositionally biased region" description="Basic residues" evidence="1">
    <location>
        <begin position="286"/>
        <end position="300"/>
    </location>
</feature>
<organism evidence="2 3">
    <name type="scientific">Synaphobranchus kaupii</name>
    <name type="common">Kaup's arrowtooth eel</name>
    <dbReference type="NCBI Taxonomy" id="118154"/>
    <lineage>
        <taxon>Eukaryota</taxon>
        <taxon>Metazoa</taxon>
        <taxon>Chordata</taxon>
        <taxon>Craniata</taxon>
        <taxon>Vertebrata</taxon>
        <taxon>Euteleostomi</taxon>
        <taxon>Actinopterygii</taxon>
        <taxon>Neopterygii</taxon>
        <taxon>Teleostei</taxon>
        <taxon>Anguilliformes</taxon>
        <taxon>Synaphobranchidae</taxon>
        <taxon>Synaphobranchus</taxon>
    </lineage>
</organism>
<sequence>MPPCAAGRAVRAPSSSLNTAALPSANGMPLTEFFRGKGIRWYTLKGEMVKVLSVESHGACSDISIRGSLKTRLGIRFCPVNTGWERAVRLPPAGRTPARTAAPSPAPFHPKSHQKLMKNGSLWADKSSKWKSVDGMLQLYLKPEDQVPYIIIFAFCSQLGLGELLGLFSQKEKLSQREKDRTRKSPSGERRPTSLFIYTSLFPEDQEADDSGQAQVQLIRTDSLDQLATDQSPERAGCDGQEEVEALIGARWPSLVCSRYQALPVTDRTDRAAAGGGQTQEPVVRPRSRQRGHGWRVHGKVRSASEVEKLLSQPDCEESDNDQRLLQSVVHSSATTESRSSSIVENLVHLHPPPPLPALSASLLSSLQTSRHVEGERAEWGEAEED</sequence>
<gene>
    <name evidence="2" type="ORF">SKAU_G00302690</name>
</gene>
<reference evidence="2" key="1">
    <citation type="journal article" date="2023" name="Science">
        <title>Genome structures resolve the early diversification of teleost fishes.</title>
        <authorList>
            <person name="Parey E."/>
            <person name="Louis A."/>
            <person name="Montfort J."/>
            <person name="Bouchez O."/>
            <person name="Roques C."/>
            <person name="Iampietro C."/>
            <person name="Lluch J."/>
            <person name="Castinel A."/>
            <person name="Donnadieu C."/>
            <person name="Desvignes T."/>
            <person name="Floi Bucao C."/>
            <person name="Jouanno E."/>
            <person name="Wen M."/>
            <person name="Mejri S."/>
            <person name="Dirks R."/>
            <person name="Jansen H."/>
            <person name="Henkel C."/>
            <person name="Chen W.J."/>
            <person name="Zahm M."/>
            <person name="Cabau C."/>
            <person name="Klopp C."/>
            <person name="Thompson A.W."/>
            <person name="Robinson-Rechavi M."/>
            <person name="Braasch I."/>
            <person name="Lecointre G."/>
            <person name="Bobe J."/>
            <person name="Postlethwait J.H."/>
            <person name="Berthelot C."/>
            <person name="Roest Crollius H."/>
            <person name="Guiguen Y."/>
        </authorList>
    </citation>
    <scope>NUCLEOTIDE SEQUENCE</scope>
    <source>
        <strain evidence="2">WJC10195</strain>
    </source>
</reference>
<accession>A0A9Q1ING6</accession>
<evidence type="ECO:0000256" key="1">
    <source>
        <dbReference type="SAM" id="MobiDB-lite"/>
    </source>
</evidence>
<comment type="caution">
    <text evidence="2">The sequence shown here is derived from an EMBL/GenBank/DDBJ whole genome shotgun (WGS) entry which is preliminary data.</text>
</comment>
<feature type="region of interest" description="Disordered" evidence="1">
    <location>
        <begin position="93"/>
        <end position="112"/>
    </location>
</feature>
<dbReference type="Proteomes" id="UP001152622">
    <property type="component" value="Chromosome 12"/>
</dbReference>
<evidence type="ECO:0000313" key="3">
    <source>
        <dbReference type="Proteomes" id="UP001152622"/>
    </source>
</evidence>
<name>A0A9Q1ING6_SYNKA</name>
<proteinExistence type="predicted"/>
<keyword evidence="3" id="KW-1185">Reference proteome</keyword>
<feature type="compositionally biased region" description="Basic and acidic residues" evidence="1">
    <location>
        <begin position="371"/>
        <end position="380"/>
    </location>
</feature>
<protein>
    <submittedName>
        <fullName evidence="2">Uncharacterized protein</fullName>
    </submittedName>
</protein>
<feature type="compositionally biased region" description="Low complexity" evidence="1">
    <location>
        <begin position="93"/>
        <end position="103"/>
    </location>
</feature>
<dbReference type="EMBL" id="JAINUF010000012">
    <property type="protein sequence ID" value="KAJ8346076.1"/>
    <property type="molecule type" value="Genomic_DNA"/>
</dbReference>
<evidence type="ECO:0000313" key="2">
    <source>
        <dbReference type="EMBL" id="KAJ8346076.1"/>
    </source>
</evidence>
<feature type="compositionally biased region" description="Low complexity" evidence="1">
    <location>
        <begin position="332"/>
        <end position="342"/>
    </location>
</feature>
<feature type="compositionally biased region" description="Low complexity" evidence="1">
    <location>
        <begin position="358"/>
        <end position="367"/>
    </location>
</feature>
<feature type="region of interest" description="Disordered" evidence="1">
    <location>
        <begin position="330"/>
        <end position="386"/>
    </location>
</feature>